<feature type="transmembrane region" description="Helical" evidence="2">
    <location>
        <begin position="29"/>
        <end position="49"/>
    </location>
</feature>
<protein>
    <recommendedName>
        <fullName evidence="5">PGF-CTERM protein</fullName>
    </recommendedName>
</protein>
<keyword evidence="4" id="KW-1185">Reference proteome</keyword>
<gene>
    <name evidence="3" type="ORF">SAMN04487967_3427</name>
</gene>
<evidence type="ECO:0008006" key="5">
    <source>
        <dbReference type="Google" id="ProtNLM"/>
    </source>
</evidence>
<evidence type="ECO:0000256" key="2">
    <source>
        <dbReference type="SAM" id="Phobius"/>
    </source>
</evidence>
<keyword evidence="2" id="KW-0472">Membrane</keyword>
<dbReference type="Proteomes" id="UP000199112">
    <property type="component" value="Unassembled WGS sequence"/>
</dbReference>
<keyword evidence="2" id="KW-1133">Transmembrane helix</keyword>
<evidence type="ECO:0000313" key="4">
    <source>
        <dbReference type="Proteomes" id="UP000199112"/>
    </source>
</evidence>
<name>A0A1H6G5G2_9EURY</name>
<keyword evidence="2" id="KW-0812">Transmembrane</keyword>
<dbReference type="EMBL" id="FNWL01000005">
    <property type="protein sequence ID" value="SEH17860.1"/>
    <property type="molecule type" value="Genomic_DNA"/>
</dbReference>
<proteinExistence type="predicted"/>
<feature type="compositionally biased region" description="Acidic residues" evidence="1">
    <location>
        <begin position="305"/>
        <end position="335"/>
    </location>
</feature>
<evidence type="ECO:0000313" key="3">
    <source>
        <dbReference type="EMBL" id="SEH17860.1"/>
    </source>
</evidence>
<accession>A0A1H6G5G2</accession>
<sequence>MGSVGASLEQSAASAGSDHRRTVAMHRGIAVLAFTLTGLVFIGVVGLAAPGGIGADSATITASASTIESDVSEANGSVSEDAYVEPAPEEGELYYEAGDDDWVSYINPRDEYRSPYLGDGSGKIGVTLLNEAGEPIVGESVPDTTVTIETGEKLDWHSEANPVTVQYPLTDHYDRPLDSDQFGTTDDLVQGDGYMDTHSIEMHGLEENATIEYGEVQIEGEHADKIDVVGYIEQPNEAWDTDVDAIEDAESYEEVGGEWTYTPDGSHGQVVVVLQLDGDETGVDGVENDHSGTPVVSETGSAEGSSDDGDESDDSADGERDDGESDDGDDTDDADVIPGFGVPAVIVALALVALALTRRQSG</sequence>
<feature type="transmembrane region" description="Helical" evidence="2">
    <location>
        <begin position="336"/>
        <end position="356"/>
    </location>
</feature>
<feature type="region of interest" description="Disordered" evidence="1">
    <location>
        <begin position="280"/>
        <end position="338"/>
    </location>
</feature>
<dbReference type="AlphaFoldDB" id="A0A1H6G5G2"/>
<reference evidence="4" key="1">
    <citation type="submission" date="2016-10" db="EMBL/GenBank/DDBJ databases">
        <authorList>
            <person name="Varghese N."/>
            <person name="Submissions S."/>
        </authorList>
    </citation>
    <scope>NUCLEOTIDE SEQUENCE [LARGE SCALE GENOMIC DNA]</scope>
    <source>
        <strain evidence="4">CGMCC 1.8981</strain>
    </source>
</reference>
<evidence type="ECO:0000256" key="1">
    <source>
        <dbReference type="SAM" id="MobiDB-lite"/>
    </source>
</evidence>
<organism evidence="3 4">
    <name type="scientific">Natronorubrum sediminis</name>
    <dbReference type="NCBI Taxonomy" id="640943"/>
    <lineage>
        <taxon>Archaea</taxon>
        <taxon>Methanobacteriati</taxon>
        <taxon>Methanobacteriota</taxon>
        <taxon>Stenosarchaea group</taxon>
        <taxon>Halobacteria</taxon>
        <taxon>Halobacteriales</taxon>
        <taxon>Natrialbaceae</taxon>
        <taxon>Natronorubrum</taxon>
    </lineage>
</organism>